<keyword evidence="1" id="KW-0812">Transmembrane</keyword>
<keyword evidence="1" id="KW-0472">Membrane</keyword>
<keyword evidence="1" id="KW-1133">Transmembrane helix</keyword>
<comment type="caution">
    <text evidence="2">The sequence shown here is derived from an EMBL/GenBank/DDBJ whole genome shotgun (WGS) entry which is preliminary data.</text>
</comment>
<sequence>MKTNDHKMVDYEELEAASTNYEEANNDDNEMDVVNKMYGKEKTTKWHLTLSSPNVRTHFHNIVNNLPGAKGTARKKTPKIALVLVSIFNAAVLNLIDVNTDKLMTNKKKRLKADIHIVRSHRLSETKRFHKFIIYDRISPK</sequence>
<dbReference type="OrthoDB" id="6779804at2759"/>
<organism evidence="2 3">
    <name type="scientific">Nephila pilipes</name>
    <name type="common">Giant wood spider</name>
    <name type="synonym">Nephila maculata</name>
    <dbReference type="NCBI Taxonomy" id="299642"/>
    <lineage>
        <taxon>Eukaryota</taxon>
        <taxon>Metazoa</taxon>
        <taxon>Ecdysozoa</taxon>
        <taxon>Arthropoda</taxon>
        <taxon>Chelicerata</taxon>
        <taxon>Arachnida</taxon>
        <taxon>Araneae</taxon>
        <taxon>Araneomorphae</taxon>
        <taxon>Entelegynae</taxon>
        <taxon>Araneoidea</taxon>
        <taxon>Nephilidae</taxon>
        <taxon>Nephila</taxon>
    </lineage>
</organism>
<feature type="transmembrane region" description="Helical" evidence="1">
    <location>
        <begin position="80"/>
        <end position="96"/>
    </location>
</feature>
<protein>
    <submittedName>
        <fullName evidence="2">Uncharacterized protein</fullName>
    </submittedName>
</protein>
<dbReference type="Proteomes" id="UP000887013">
    <property type="component" value="Unassembled WGS sequence"/>
</dbReference>
<dbReference type="EMBL" id="BMAW01076550">
    <property type="protein sequence ID" value="GFU02031.1"/>
    <property type="molecule type" value="Genomic_DNA"/>
</dbReference>
<reference evidence="2" key="1">
    <citation type="submission" date="2020-08" db="EMBL/GenBank/DDBJ databases">
        <title>Multicomponent nature underlies the extraordinary mechanical properties of spider dragline silk.</title>
        <authorList>
            <person name="Kono N."/>
            <person name="Nakamura H."/>
            <person name="Mori M."/>
            <person name="Yoshida Y."/>
            <person name="Ohtoshi R."/>
            <person name="Malay A.D."/>
            <person name="Moran D.A.P."/>
            <person name="Tomita M."/>
            <person name="Numata K."/>
            <person name="Arakawa K."/>
        </authorList>
    </citation>
    <scope>NUCLEOTIDE SEQUENCE</scope>
</reference>
<gene>
    <name evidence="2" type="ORF">NPIL_687371</name>
</gene>
<name>A0A8X6U823_NEPPI</name>
<keyword evidence="3" id="KW-1185">Reference proteome</keyword>
<accession>A0A8X6U823</accession>
<dbReference type="AlphaFoldDB" id="A0A8X6U823"/>
<evidence type="ECO:0000313" key="3">
    <source>
        <dbReference type="Proteomes" id="UP000887013"/>
    </source>
</evidence>
<evidence type="ECO:0000313" key="2">
    <source>
        <dbReference type="EMBL" id="GFU02031.1"/>
    </source>
</evidence>
<evidence type="ECO:0000256" key="1">
    <source>
        <dbReference type="SAM" id="Phobius"/>
    </source>
</evidence>
<proteinExistence type="predicted"/>